<sequence>MLPKQWKTAKTTLIPKPGKPPDMDNLQPISLTSCVGKVLEHVLLNRWQDYLEREGLYPATVIGFRRHLSTQDAMLQLKYQIIDDGSNAHDNKAILGLGLQSSFDNVKHSAILSQVSVLNMGERSCNYIKCFLTGRIAELRARGLQTQEKELGSIGTPQGWVISPMLFNLVMIGVAEKLAEIEDVGTPSTRTIRRCGKQQQTPSPKNAARGAPSLTALARKKRSDTGTMATHLFLRGS</sequence>
<accession>A0AC60PD51</accession>
<keyword evidence="2" id="KW-1185">Reference proteome</keyword>
<organism evidence="1 2">
    <name type="scientific">Ixodes persulcatus</name>
    <name type="common">Taiga tick</name>
    <dbReference type="NCBI Taxonomy" id="34615"/>
    <lineage>
        <taxon>Eukaryota</taxon>
        <taxon>Metazoa</taxon>
        <taxon>Ecdysozoa</taxon>
        <taxon>Arthropoda</taxon>
        <taxon>Chelicerata</taxon>
        <taxon>Arachnida</taxon>
        <taxon>Acari</taxon>
        <taxon>Parasitiformes</taxon>
        <taxon>Ixodida</taxon>
        <taxon>Ixodoidea</taxon>
        <taxon>Ixodidae</taxon>
        <taxon>Ixodinae</taxon>
        <taxon>Ixodes</taxon>
    </lineage>
</organism>
<evidence type="ECO:0000313" key="1">
    <source>
        <dbReference type="EMBL" id="KAG0417733.1"/>
    </source>
</evidence>
<reference evidence="1 2" key="1">
    <citation type="journal article" date="2020" name="Cell">
        <title>Large-Scale Comparative Analyses of Tick Genomes Elucidate Their Genetic Diversity and Vector Capacities.</title>
        <authorList>
            <consortium name="Tick Genome and Microbiome Consortium (TIGMIC)"/>
            <person name="Jia N."/>
            <person name="Wang J."/>
            <person name="Shi W."/>
            <person name="Du L."/>
            <person name="Sun Y."/>
            <person name="Zhan W."/>
            <person name="Jiang J.F."/>
            <person name="Wang Q."/>
            <person name="Zhang B."/>
            <person name="Ji P."/>
            <person name="Bell-Sakyi L."/>
            <person name="Cui X.M."/>
            <person name="Yuan T.T."/>
            <person name="Jiang B.G."/>
            <person name="Yang W.F."/>
            <person name="Lam T.T."/>
            <person name="Chang Q.C."/>
            <person name="Ding S.J."/>
            <person name="Wang X.J."/>
            <person name="Zhu J.G."/>
            <person name="Ruan X.D."/>
            <person name="Zhao L."/>
            <person name="Wei J.T."/>
            <person name="Ye R.Z."/>
            <person name="Que T.C."/>
            <person name="Du C.H."/>
            <person name="Zhou Y.H."/>
            <person name="Cheng J.X."/>
            <person name="Dai P.F."/>
            <person name="Guo W.B."/>
            <person name="Han X.H."/>
            <person name="Huang E.J."/>
            <person name="Li L.F."/>
            <person name="Wei W."/>
            <person name="Gao Y.C."/>
            <person name="Liu J.Z."/>
            <person name="Shao H.Z."/>
            <person name="Wang X."/>
            <person name="Wang C.C."/>
            <person name="Yang T.C."/>
            <person name="Huo Q.B."/>
            <person name="Li W."/>
            <person name="Chen H.Y."/>
            <person name="Chen S.E."/>
            <person name="Zhou L.G."/>
            <person name="Ni X.B."/>
            <person name="Tian J.H."/>
            <person name="Sheng Y."/>
            <person name="Liu T."/>
            <person name="Pan Y.S."/>
            <person name="Xia L.Y."/>
            <person name="Li J."/>
            <person name="Zhao F."/>
            <person name="Cao W.C."/>
        </authorList>
    </citation>
    <scope>NUCLEOTIDE SEQUENCE [LARGE SCALE GENOMIC DNA]</scope>
    <source>
        <strain evidence="1">Iper-2018</strain>
    </source>
</reference>
<dbReference type="EMBL" id="JABSTQ010010810">
    <property type="protein sequence ID" value="KAG0417733.1"/>
    <property type="molecule type" value="Genomic_DNA"/>
</dbReference>
<proteinExistence type="predicted"/>
<protein>
    <submittedName>
        <fullName evidence="1">Uncharacterized protein</fullName>
    </submittedName>
</protein>
<name>A0AC60PD51_IXOPE</name>
<dbReference type="Proteomes" id="UP000805193">
    <property type="component" value="Unassembled WGS sequence"/>
</dbReference>
<evidence type="ECO:0000313" key="2">
    <source>
        <dbReference type="Proteomes" id="UP000805193"/>
    </source>
</evidence>
<comment type="caution">
    <text evidence="1">The sequence shown here is derived from an EMBL/GenBank/DDBJ whole genome shotgun (WGS) entry which is preliminary data.</text>
</comment>
<gene>
    <name evidence="1" type="ORF">HPB47_005388</name>
</gene>